<dbReference type="NCBIfam" id="NF001861">
    <property type="entry name" value="PRK00596.1"/>
    <property type="match status" value="1"/>
</dbReference>
<evidence type="ECO:0000259" key="5">
    <source>
        <dbReference type="SMART" id="SM01403"/>
    </source>
</evidence>
<keyword evidence="2 4" id="KW-0689">Ribosomal protein</keyword>
<dbReference type="Proteomes" id="UP000177942">
    <property type="component" value="Unassembled WGS sequence"/>
</dbReference>
<reference evidence="6 7" key="1">
    <citation type="journal article" date="2016" name="Nat. Commun.">
        <title>Thousands of microbial genomes shed light on interconnected biogeochemical processes in an aquifer system.</title>
        <authorList>
            <person name="Anantharaman K."/>
            <person name="Brown C.T."/>
            <person name="Hug L.A."/>
            <person name="Sharon I."/>
            <person name="Castelle C.J."/>
            <person name="Probst A.J."/>
            <person name="Thomas B.C."/>
            <person name="Singh A."/>
            <person name="Wilkins M.J."/>
            <person name="Karaoz U."/>
            <person name="Brodie E.L."/>
            <person name="Williams K.H."/>
            <person name="Hubbard S.S."/>
            <person name="Banfield J.F."/>
        </authorList>
    </citation>
    <scope>NUCLEOTIDE SEQUENCE [LARGE SCALE GENOMIC DNA]</scope>
</reference>
<dbReference type="GO" id="GO:0005840">
    <property type="term" value="C:ribosome"/>
    <property type="evidence" value="ECO:0007669"/>
    <property type="project" value="UniProtKB-KW"/>
</dbReference>
<comment type="subunit">
    <text evidence="4">Part of the 30S ribosomal subunit.</text>
</comment>
<dbReference type="GO" id="GO:0003735">
    <property type="term" value="F:structural constituent of ribosome"/>
    <property type="evidence" value="ECO:0007669"/>
    <property type="project" value="InterPro"/>
</dbReference>
<evidence type="ECO:0000256" key="3">
    <source>
        <dbReference type="ARBA" id="ARBA00023274"/>
    </source>
</evidence>
<evidence type="ECO:0000313" key="6">
    <source>
        <dbReference type="EMBL" id="OGY66028.1"/>
    </source>
</evidence>
<dbReference type="InterPro" id="IPR036838">
    <property type="entry name" value="Ribosomal_uS10_dom_sf"/>
</dbReference>
<dbReference type="PROSITE" id="PS00361">
    <property type="entry name" value="RIBOSOMAL_S10"/>
    <property type="match status" value="1"/>
</dbReference>
<dbReference type="HAMAP" id="MF_00508">
    <property type="entry name" value="Ribosomal_uS10"/>
    <property type="match status" value="1"/>
</dbReference>
<feature type="domain" description="Small ribosomal subunit protein uS10" evidence="5">
    <location>
        <begin position="7"/>
        <end position="101"/>
    </location>
</feature>
<dbReference type="NCBIfam" id="TIGR01049">
    <property type="entry name" value="rpsJ_bact"/>
    <property type="match status" value="1"/>
</dbReference>
<dbReference type="AlphaFoldDB" id="A0A1G1ZMZ5"/>
<sequence>MEKEKLRLRIKAYDHKLIDSSCRQIVDTAKRFDAEVIGPIPLPTEMHRYTVNRSTFVHKDSREQFELRVHKRLVDIFNPKAALIEALSNLNLPAGVDIEIKMA</sequence>
<name>A0A1G1ZMZ5_9BACT</name>
<evidence type="ECO:0000256" key="2">
    <source>
        <dbReference type="ARBA" id="ARBA00022980"/>
    </source>
</evidence>
<dbReference type="GO" id="GO:0000049">
    <property type="term" value="F:tRNA binding"/>
    <property type="evidence" value="ECO:0007669"/>
    <property type="project" value="UniProtKB-UniRule"/>
</dbReference>
<protein>
    <recommendedName>
        <fullName evidence="4">Small ribosomal subunit protein uS10</fullName>
    </recommendedName>
</protein>
<dbReference type="GO" id="GO:0006412">
    <property type="term" value="P:translation"/>
    <property type="evidence" value="ECO:0007669"/>
    <property type="project" value="UniProtKB-UniRule"/>
</dbReference>
<dbReference type="InterPro" id="IPR027486">
    <property type="entry name" value="Ribosomal_uS10_dom"/>
</dbReference>
<accession>A0A1G1ZMZ5</accession>
<organism evidence="6 7">
    <name type="scientific">Candidatus Harrisonbacteria bacterium RIFCSPLOWO2_01_FULL_44_18</name>
    <dbReference type="NCBI Taxonomy" id="1798407"/>
    <lineage>
        <taxon>Bacteria</taxon>
        <taxon>Candidatus Harrisoniibacteriota</taxon>
    </lineage>
</organism>
<evidence type="ECO:0000256" key="4">
    <source>
        <dbReference type="HAMAP-Rule" id="MF_00508"/>
    </source>
</evidence>
<dbReference type="PRINTS" id="PR00971">
    <property type="entry name" value="RIBOSOMALS10"/>
</dbReference>
<dbReference type="STRING" id="1798407.A3A16_00980"/>
<dbReference type="Pfam" id="PF00338">
    <property type="entry name" value="Ribosomal_S10"/>
    <property type="match status" value="1"/>
</dbReference>
<comment type="function">
    <text evidence="4">Involved in the binding of tRNA to the ribosomes.</text>
</comment>
<dbReference type="InterPro" id="IPR018268">
    <property type="entry name" value="Ribosomal_uS10_CS"/>
</dbReference>
<comment type="similarity">
    <text evidence="1 4">Belongs to the universal ribosomal protein uS10 family.</text>
</comment>
<dbReference type="SUPFAM" id="SSF54999">
    <property type="entry name" value="Ribosomal protein S10"/>
    <property type="match status" value="1"/>
</dbReference>
<dbReference type="PANTHER" id="PTHR11700">
    <property type="entry name" value="30S RIBOSOMAL PROTEIN S10 FAMILY MEMBER"/>
    <property type="match status" value="1"/>
</dbReference>
<dbReference type="GO" id="GO:1990904">
    <property type="term" value="C:ribonucleoprotein complex"/>
    <property type="evidence" value="ECO:0007669"/>
    <property type="project" value="UniProtKB-KW"/>
</dbReference>
<dbReference type="EMBL" id="MHJJ01000005">
    <property type="protein sequence ID" value="OGY66028.1"/>
    <property type="molecule type" value="Genomic_DNA"/>
</dbReference>
<proteinExistence type="inferred from homology"/>
<keyword evidence="3 4" id="KW-0687">Ribonucleoprotein</keyword>
<dbReference type="InterPro" id="IPR001848">
    <property type="entry name" value="Ribosomal_uS10"/>
</dbReference>
<comment type="caution">
    <text evidence="6">The sequence shown here is derived from an EMBL/GenBank/DDBJ whole genome shotgun (WGS) entry which is preliminary data.</text>
</comment>
<dbReference type="FunFam" id="3.30.70.600:FF:000003">
    <property type="entry name" value="30S ribosomal protein S10"/>
    <property type="match status" value="1"/>
</dbReference>
<dbReference type="SMART" id="SM01403">
    <property type="entry name" value="Ribosomal_S10"/>
    <property type="match status" value="1"/>
</dbReference>
<gene>
    <name evidence="4" type="primary">rpsJ</name>
    <name evidence="6" type="ORF">A3A16_00980</name>
</gene>
<dbReference type="Gene3D" id="3.30.70.600">
    <property type="entry name" value="Ribosomal protein S10 domain"/>
    <property type="match status" value="1"/>
</dbReference>
<evidence type="ECO:0000256" key="1">
    <source>
        <dbReference type="ARBA" id="ARBA00007102"/>
    </source>
</evidence>
<evidence type="ECO:0000313" key="7">
    <source>
        <dbReference type="Proteomes" id="UP000177942"/>
    </source>
</evidence>